<dbReference type="InterPro" id="IPR010369">
    <property type="entry name" value="SOK"/>
</dbReference>
<evidence type="ECO:0000256" key="5">
    <source>
        <dbReference type="ARBA" id="ARBA00023136"/>
    </source>
</evidence>
<dbReference type="GO" id="GO:0051258">
    <property type="term" value="P:protein polymerization"/>
    <property type="evidence" value="ECO:0007669"/>
    <property type="project" value="UniProtKB-ARBA"/>
</dbReference>
<organism evidence="11 12">
    <name type="scientific">Brassica campestris</name>
    <name type="common">Field mustard</name>
    <dbReference type="NCBI Taxonomy" id="3711"/>
    <lineage>
        <taxon>Eukaryota</taxon>
        <taxon>Viridiplantae</taxon>
        <taxon>Streptophyta</taxon>
        <taxon>Embryophyta</taxon>
        <taxon>Tracheophyta</taxon>
        <taxon>Spermatophyta</taxon>
        <taxon>Magnoliopsida</taxon>
        <taxon>eudicotyledons</taxon>
        <taxon>Gunneridae</taxon>
        <taxon>Pentapetalae</taxon>
        <taxon>rosids</taxon>
        <taxon>malvids</taxon>
        <taxon>Brassicales</taxon>
        <taxon>Brassicaceae</taxon>
        <taxon>Brassiceae</taxon>
        <taxon>Brassica</taxon>
    </lineage>
</organism>
<dbReference type="Gramene" id="Bra015441.1">
    <property type="protein sequence ID" value="Bra015441.1-P"/>
    <property type="gene ID" value="Bra015441"/>
</dbReference>
<evidence type="ECO:0000259" key="10">
    <source>
        <dbReference type="Pfam" id="PF06136"/>
    </source>
</evidence>
<reference evidence="11 12" key="1">
    <citation type="journal article" date="2011" name="Nat. Genet.">
        <title>The genome of the mesopolyploid crop species Brassica rapa.</title>
        <authorList>
            <consortium name="Brassica rapa Genome Sequencing Project Consortium"/>
            <person name="Wang X."/>
            <person name="Wang H."/>
            <person name="Wang J."/>
            <person name="Sun R."/>
            <person name="Wu J."/>
            <person name="Liu S."/>
            <person name="Bai Y."/>
            <person name="Mun J.H."/>
            <person name="Bancroft I."/>
            <person name="Cheng F."/>
            <person name="Huang S."/>
            <person name="Li X."/>
            <person name="Hua W."/>
            <person name="Wang J."/>
            <person name="Wang X."/>
            <person name="Freeling M."/>
            <person name="Pires J.C."/>
            <person name="Paterson A.H."/>
            <person name="Chalhoub B."/>
            <person name="Wang B."/>
            <person name="Hayward A."/>
            <person name="Sharpe A.G."/>
            <person name="Park B.S."/>
            <person name="Weisshaar B."/>
            <person name="Liu B."/>
            <person name="Li B."/>
            <person name="Liu B."/>
            <person name="Tong C."/>
            <person name="Song C."/>
            <person name="Duran C."/>
            <person name="Peng C."/>
            <person name="Geng C."/>
            <person name="Koh C."/>
            <person name="Lin C."/>
            <person name="Edwards D."/>
            <person name="Mu D."/>
            <person name="Shen D."/>
            <person name="Soumpourou E."/>
            <person name="Li F."/>
            <person name="Fraser F."/>
            <person name="Conant G."/>
            <person name="Lassalle G."/>
            <person name="King G.J."/>
            <person name="Bonnema G."/>
            <person name="Tang H."/>
            <person name="Wang H."/>
            <person name="Belcram H."/>
            <person name="Zhou H."/>
            <person name="Hirakawa H."/>
            <person name="Abe H."/>
            <person name="Guo H."/>
            <person name="Wang H."/>
            <person name="Jin H."/>
            <person name="Parkin I.A."/>
            <person name="Batley J."/>
            <person name="Kim J.S."/>
            <person name="Just J."/>
            <person name="Li J."/>
            <person name="Xu J."/>
            <person name="Deng J."/>
            <person name="Kim J.A."/>
            <person name="Li J."/>
            <person name="Yu J."/>
            <person name="Meng J."/>
            <person name="Wang J."/>
            <person name="Min J."/>
            <person name="Poulain J."/>
            <person name="Wang J."/>
            <person name="Hatakeyama K."/>
            <person name="Wu K."/>
            <person name="Wang L."/>
            <person name="Fang L."/>
            <person name="Trick M."/>
            <person name="Links M.G."/>
            <person name="Zhao M."/>
            <person name="Jin M."/>
            <person name="Ramchiary N."/>
            <person name="Drou N."/>
            <person name="Berkman P.J."/>
            <person name="Cai Q."/>
            <person name="Huang Q."/>
            <person name="Li R."/>
            <person name="Tabata S."/>
            <person name="Cheng S."/>
            <person name="Zhang S."/>
            <person name="Zhang S."/>
            <person name="Huang S."/>
            <person name="Sato S."/>
            <person name="Sun S."/>
            <person name="Kwon S.J."/>
            <person name="Choi S.R."/>
            <person name="Lee T.H."/>
            <person name="Fan W."/>
            <person name="Zhao X."/>
            <person name="Tan X."/>
            <person name="Xu X."/>
            <person name="Wang Y."/>
            <person name="Qiu Y."/>
            <person name="Yin Y."/>
            <person name="Li Y."/>
            <person name="Du Y."/>
            <person name="Liao Y."/>
            <person name="Lim Y."/>
            <person name="Narusaka Y."/>
            <person name="Wang Y."/>
            <person name="Wang Z."/>
            <person name="Li Z."/>
            <person name="Wang Z."/>
            <person name="Xiong Z."/>
            <person name="Zhang Z."/>
        </authorList>
    </citation>
    <scope>NUCLEOTIDE SEQUENCE [LARGE SCALE GENOMIC DNA]</scope>
    <source>
        <strain evidence="11 12">cv. Chiifu-401-42</strain>
    </source>
</reference>
<evidence type="ECO:0000256" key="3">
    <source>
        <dbReference type="ARBA" id="ARBA00022475"/>
    </source>
</evidence>
<keyword evidence="9" id="KW-1133">Transmembrane helix</keyword>
<protein>
    <recommendedName>
        <fullName evidence="10">SOSEKI DIX-like domain-containing protein</fullName>
    </recommendedName>
</protein>
<sequence>MESNIGGAGEVRRVKLVYFLSSRSGQVDQPHLLSVHHLSRNGVFLRDVKRWLAGVRGSAMPDQYCWSCKRRYKNGYVWQDLLDDDLITPISDNEYVLQKESPHAEKKAWKTRNFGDGSIDAKENLLKSKLTSDMIHKESPVFCSQRWTATTSTVTDESTTNEEETFVLKKPGLKKVSGEGHGSTGKVSGNDTESGRTSVSSTTSSSSFIKGKSYSSRRASQVLRNLIKYCGGLDTNDAVLVPLNKSASRSFGATWEDEPRFQYQQHNARKSFEGAWNAIKMKDTIEFCKPKVASSKPSMAPLCSQCGKSFKPEKMHSHMKLCLRMKSSLSKDDDLMTGNNTIRPNQQRCRNISGDPSGHKNVYLEGMLMKVSIFALVQALVYLILSTSSSVFSKSNTMKRLHSFRSARSMSISRILAVLQDMPAGGEISPSSMSLSSFLASPSSSPRI</sequence>
<dbReference type="InParanoid" id="M4DG18"/>
<feature type="transmembrane region" description="Helical" evidence="9">
    <location>
        <begin position="371"/>
        <end position="392"/>
    </location>
</feature>
<feature type="domain" description="SOSEKI DIX-like" evidence="10">
    <location>
        <begin position="14"/>
        <end position="98"/>
    </location>
</feature>
<dbReference type="PANTHER" id="PTHR31083">
    <property type="entry name" value="UPSTREAM OF FLC PROTEIN (DUF966)"/>
    <property type="match status" value="1"/>
</dbReference>
<keyword evidence="9" id="KW-0812">Transmembrane</keyword>
<evidence type="ECO:0000256" key="9">
    <source>
        <dbReference type="SAM" id="Phobius"/>
    </source>
</evidence>
<evidence type="ECO:0000313" key="11">
    <source>
        <dbReference type="EnsemblPlants" id="Bra015441.1-P"/>
    </source>
</evidence>
<evidence type="ECO:0000256" key="2">
    <source>
        <dbReference type="ARBA" id="ARBA00022473"/>
    </source>
</evidence>
<reference evidence="11 12" key="2">
    <citation type="journal article" date="2018" name="Hortic Res">
        <title>Improved Brassica rapa reference genome by single-molecule sequencing and chromosome conformation capture technologies.</title>
        <authorList>
            <person name="Zhang L."/>
            <person name="Cai X."/>
            <person name="Wu J."/>
            <person name="Liu M."/>
            <person name="Grob S."/>
            <person name="Cheng F."/>
            <person name="Liang J."/>
            <person name="Cai C."/>
            <person name="Liu Z."/>
            <person name="Liu B."/>
            <person name="Wang F."/>
            <person name="Li S."/>
            <person name="Liu F."/>
            <person name="Li X."/>
            <person name="Cheng L."/>
            <person name="Yang W."/>
            <person name="Li M.H."/>
            <person name="Grossniklaus U."/>
            <person name="Zheng H."/>
            <person name="Wang X."/>
        </authorList>
    </citation>
    <scope>NUCLEOTIDE SEQUENCE [LARGE SCALE GENOMIC DNA]</scope>
    <source>
        <strain evidence="11 12">cv. Chiifu-401-42</strain>
    </source>
</reference>
<dbReference type="Proteomes" id="UP000011750">
    <property type="component" value="Chromosome A10"/>
</dbReference>
<evidence type="ECO:0000256" key="8">
    <source>
        <dbReference type="SAM" id="MobiDB-lite"/>
    </source>
</evidence>
<feature type="region of interest" description="Disordered" evidence="8">
    <location>
        <begin position="428"/>
        <end position="448"/>
    </location>
</feature>
<dbReference type="AlphaFoldDB" id="M4DG18"/>
<comment type="subcellular location">
    <subcellularLocation>
        <location evidence="1">Cell membrane</location>
        <topology evidence="1">Peripheral membrane protein</topology>
        <orientation evidence="1">Cytoplasmic side</orientation>
    </subcellularLocation>
</comment>
<dbReference type="PANTHER" id="PTHR31083:SF5">
    <property type="entry name" value="PROTEIN SOSEKI 1"/>
    <property type="match status" value="1"/>
</dbReference>
<accession>M4DG18</accession>
<comment type="similarity">
    <text evidence="7">Belongs to the SOSEKI family.</text>
</comment>
<keyword evidence="12" id="KW-1185">Reference proteome</keyword>
<keyword evidence="3" id="KW-1003">Cell membrane</keyword>
<evidence type="ECO:0000313" key="12">
    <source>
        <dbReference type="Proteomes" id="UP000011750"/>
    </source>
</evidence>
<evidence type="ECO:0000256" key="6">
    <source>
        <dbReference type="ARBA" id="ARBA00023306"/>
    </source>
</evidence>
<feature type="compositionally biased region" description="Low complexity" evidence="8">
    <location>
        <begin position="195"/>
        <end position="210"/>
    </location>
</feature>
<keyword evidence="2" id="KW-0217">Developmental protein</keyword>
<dbReference type="HOGENOM" id="CLU_037903_1_0_1"/>
<dbReference type="OMA" id="HAEKKAW"/>
<dbReference type="GO" id="GO:0005886">
    <property type="term" value="C:plasma membrane"/>
    <property type="evidence" value="ECO:0007669"/>
    <property type="project" value="UniProtKB-SubCell"/>
</dbReference>
<dbReference type="STRING" id="51351.M4DG18"/>
<feature type="compositionally biased region" description="Low complexity" evidence="8">
    <location>
        <begin position="429"/>
        <end position="448"/>
    </location>
</feature>
<evidence type="ECO:0000256" key="4">
    <source>
        <dbReference type="ARBA" id="ARBA00022618"/>
    </source>
</evidence>
<dbReference type="Pfam" id="PF06136">
    <property type="entry name" value="SOK"/>
    <property type="match status" value="1"/>
</dbReference>
<dbReference type="InterPro" id="IPR048351">
    <property type="entry name" value="SOK_DIX"/>
</dbReference>
<keyword evidence="5 9" id="KW-0472">Membrane</keyword>
<keyword evidence="6" id="KW-0131">Cell cycle</keyword>
<evidence type="ECO:0000256" key="1">
    <source>
        <dbReference type="ARBA" id="ARBA00004413"/>
    </source>
</evidence>
<feature type="region of interest" description="Disordered" evidence="8">
    <location>
        <begin position="169"/>
        <end position="210"/>
    </location>
</feature>
<name>M4DG18_BRACM</name>
<evidence type="ECO:0000256" key="7">
    <source>
        <dbReference type="ARBA" id="ARBA00024211"/>
    </source>
</evidence>
<reference evidence="11" key="3">
    <citation type="submission" date="2023-03" db="UniProtKB">
        <authorList>
            <consortium name="EnsemblPlants"/>
        </authorList>
    </citation>
    <scope>IDENTIFICATION</scope>
    <source>
        <strain evidence="11">cv. Chiifu-401-42</strain>
    </source>
</reference>
<dbReference type="EnsemblPlants" id="Bra015441.1">
    <property type="protein sequence ID" value="Bra015441.1-P"/>
    <property type="gene ID" value="Bra015441"/>
</dbReference>
<keyword evidence="4" id="KW-0132">Cell division</keyword>
<dbReference type="eggNOG" id="KOG1650">
    <property type="taxonomic scope" value="Eukaryota"/>
</dbReference>
<dbReference type="GO" id="GO:0051301">
    <property type="term" value="P:cell division"/>
    <property type="evidence" value="ECO:0007669"/>
    <property type="project" value="UniProtKB-KW"/>
</dbReference>
<proteinExistence type="inferred from homology"/>